<evidence type="ECO:0000313" key="2">
    <source>
        <dbReference type="Proteomes" id="UP001500967"/>
    </source>
</evidence>
<accession>A0ABN0URN3</accession>
<name>A0ABN0URN3_9ACTN</name>
<protein>
    <submittedName>
        <fullName evidence="1">Uncharacterized protein</fullName>
    </submittedName>
</protein>
<organism evidence="1 2">
    <name type="scientific">Cryptosporangium japonicum</name>
    <dbReference type="NCBI Taxonomy" id="80872"/>
    <lineage>
        <taxon>Bacteria</taxon>
        <taxon>Bacillati</taxon>
        <taxon>Actinomycetota</taxon>
        <taxon>Actinomycetes</taxon>
        <taxon>Cryptosporangiales</taxon>
        <taxon>Cryptosporangiaceae</taxon>
        <taxon>Cryptosporangium</taxon>
    </lineage>
</organism>
<dbReference type="Proteomes" id="UP001500967">
    <property type="component" value="Unassembled WGS sequence"/>
</dbReference>
<keyword evidence="2" id="KW-1185">Reference proteome</keyword>
<proteinExistence type="predicted"/>
<reference evidence="1 2" key="1">
    <citation type="journal article" date="2019" name="Int. J. Syst. Evol. Microbiol.">
        <title>The Global Catalogue of Microorganisms (GCM) 10K type strain sequencing project: providing services to taxonomists for standard genome sequencing and annotation.</title>
        <authorList>
            <consortium name="The Broad Institute Genomics Platform"/>
            <consortium name="The Broad Institute Genome Sequencing Center for Infectious Disease"/>
            <person name="Wu L."/>
            <person name="Ma J."/>
        </authorList>
    </citation>
    <scope>NUCLEOTIDE SEQUENCE [LARGE SCALE GENOMIC DNA]</scope>
    <source>
        <strain evidence="1 2">JCM 10425</strain>
    </source>
</reference>
<dbReference type="EMBL" id="BAAAGX010000020">
    <property type="protein sequence ID" value="GAA0259416.1"/>
    <property type="molecule type" value="Genomic_DNA"/>
</dbReference>
<comment type="caution">
    <text evidence="1">The sequence shown here is derived from an EMBL/GenBank/DDBJ whole genome shotgun (WGS) entry which is preliminary data.</text>
</comment>
<sequence>MVAEFFEGVAYESAEVTVPCCGSTVALNSLRYPDPRFLTGFATFDVDVTNPHRSKDELDADELAALGAILGHPVLQILGHW</sequence>
<gene>
    <name evidence="1" type="ORF">GCM10009539_51000</name>
</gene>
<evidence type="ECO:0000313" key="1">
    <source>
        <dbReference type="EMBL" id="GAA0259416.1"/>
    </source>
</evidence>